<keyword evidence="4" id="KW-1185">Reference proteome</keyword>
<name>A0AA38U184_9ASTR</name>
<dbReference type="InterPro" id="IPR026960">
    <property type="entry name" value="RVT-Znf"/>
</dbReference>
<evidence type="ECO:0000313" key="4">
    <source>
        <dbReference type="Proteomes" id="UP001172457"/>
    </source>
</evidence>
<evidence type="ECO:0000259" key="2">
    <source>
        <dbReference type="Pfam" id="PF24626"/>
    </source>
</evidence>
<dbReference type="EMBL" id="JARYMX010000002">
    <property type="protein sequence ID" value="KAJ9560558.1"/>
    <property type="molecule type" value="Genomic_DNA"/>
</dbReference>
<protein>
    <recommendedName>
        <fullName evidence="5">Reverse transcriptase zinc-binding domain-containing protein</fullName>
    </recommendedName>
</protein>
<gene>
    <name evidence="3" type="ORF">OSB04_005718</name>
</gene>
<comment type="caution">
    <text evidence="3">The sequence shown here is derived from an EMBL/GenBank/DDBJ whole genome shotgun (WGS) entry which is preliminary data.</text>
</comment>
<evidence type="ECO:0000313" key="3">
    <source>
        <dbReference type="EMBL" id="KAJ9560558.1"/>
    </source>
</evidence>
<dbReference type="Pfam" id="PF24626">
    <property type="entry name" value="SH3_Tf2-1"/>
    <property type="match status" value="1"/>
</dbReference>
<accession>A0AA38U184</accession>
<feature type="domain" description="Reverse transcriptase zinc-binding" evidence="1">
    <location>
        <begin position="234"/>
        <end position="300"/>
    </location>
</feature>
<dbReference type="PANTHER" id="PTHR33116">
    <property type="entry name" value="REVERSE TRANSCRIPTASE ZINC-BINDING DOMAIN-CONTAINING PROTEIN-RELATED-RELATED"/>
    <property type="match status" value="1"/>
</dbReference>
<dbReference type="AlphaFoldDB" id="A0AA38U184"/>
<dbReference type="Proteomes" id="UP001172457">
    <property type="component" value="Chromosome 2"/>
</dbReference>
<feature type="domain" description="Tf2-1-like SH3-like" evidence="2">
    <location>
        <begin position="445"/>
        <end position="493"/>
    </location>
</feature>
<sequence>MGVSVPKEEVQRVARWLKCKEGSLPFTYLGLPVGDNMSKASAWQPIIEKFKSRLSLWKAKNVSAGGRLCLIKSVLGGLGNYFFSLYKAPNKVLNSLESIRRKFFWGEVNHSRKINWVAWEKVLRDKKSGGLGIGSLKALNMAMLAKWWWREKVEPNAKWKLVISAISETYNGSSSGVWKSIRSIDRELGDWGINLQNLMVPNGDNRGWCWQLDDNGEFSVRSLRKFIDCLILPTADAGTTWVSWATSKANIHLWRVMNNRLATMDNLIKRGVSVPSDGCKFCNSYQESADHVFAVCSTTKIVSAYLSNWINRWPTNACSVSDLWARIDSISKSGVERNIRRTIGAAFLYVIWNQRNMKTFSGAVKKETKIAEDIKFLAFDWIRCRVKSRNCVNWESWCVYAIGKGKPTSSKPVAPRRCYRWSRSPNCLADLIGFACHLGWGRYGSEKRGRLGPRFIGPFKVIACVGKVAYRLELPLELSQIHNTFHVSQLRKCLADETAHVAIDDIQVDEKLNYIERPIAILERKTKSLRNKKIGLVKVQWEHSKGSEWTWEPETEIRSNYPELFHD</sequence>
<reference evidence="3" key="1">
    <citation type="submission" date="2023-03" db="EMBL/GenBank/DDBJ databases">
        <title>Chromosome-scale reference genome and RAD-based genetic map of yellow starthistle (Centaurea solstitialis) reveal putative structural variation and QTLs associated with invader traits.</title>
        <authorList>
            <person name="Reatini B."/>
            <person name="Cang F.A."/>
            <person name="Jiang Q."/>
            <person name="Mckibben M.T.W."/>
            <person name="Barker M.S."/>
            <person name="Rieseberg L.H."/>
            <person name="Dlugosch K.M."/>
        </authorList>
    </citation>
    <scope>NUCLEOTIDE SEQUENCE</scope>
    <source>
        <strain evidence="3">CAN-66</strain>
        <tissue evidence="3">Leaf</tissue>
    </source>
</reference>
<evidence type="ECO:0000259" key="1">
    <source>
        <dbReference type="Pfam" id="PF13966"/>
    </source>
</evidence>
<evidence type="ECO:0008006" key="5">
    <source>
        <dbReference type="Google" id="ProtNLM"/>
    </source>
</evidence>
<dbReference type="Pfam" id="PF13966">
    <property type="entry name" value="zf-RVT"/>
    <property type="match status" value="1"/>
</dbReference>
<proteinExistence type="predicted"/>
<dbReference type="InterPro" id="IPR056924">
    <property type="entry name" value="SH3_Tf2-1"/>
</dbReference>
<organism evidence="3 4">
    <name type="scientific">Centaurea solstitialis</name>
    <name type="common">yellow star-thistle</name>
    <dbReference type="NCBI Taxonomy" id="347529"/>
    <lineage>
        <taxon>Eukaryota</taxon>
        <taxon>Viridiplantae</taxon>
        <taxon>Streptophyta</taxon>
        <taxon>Embryophyta</taxon>
        <taxon>Tracheophyta</taxon>
        <taxon>Spermatophyta</taxon>
        <taxon>Magnoliopsida</taxon>
        <taxon>eudicotyledons</taxon>
        <taxon>Gunneridae</taxon>
        <taxon>Pentapetalae</taxon>
        <taxon>asterids</taxon>
        <taxon>campanulids</taxon>
        <taxon>Asterales</taxon>
        <taxon>Asteraceae</taxon>
        <taxon>Carduoideae</taxon>
        <taxon>Cardueae</taxon>
        <taxon>Centaureinae</taxon>
        <taxon>Centaurea</taxon>
    </lineage>
</organism>
<dbReference type="PANTHER" id="PTHR33116:SF77">
    <property type="entry name" value="RNA-DIRECTED DNA POLYMERASE"/>
    <property type="match status" value="1"/>
</dbReference>